<dbReference type="EMBL" id="JALJOT010000006">
    <property type="protein sequence ID" value="KAK9909784.1"/>
    <property type="molecule type" value="Genomic_DNA"/>
</dbReference>
<evidence type="ECO:0000313" key="3">
    <source>
        <dbReference type="Proteomes" id="UP001491310"/>
    </source>
</evidence>
<evidence type="ECO:0000256" key="1">
    <source>
        <dbReference type="SAM" id="MobiDB-lite"/>
    </source>
</evidence>
<proteinExistence type="predicted"/>
<reference evidence="2 3" key="1">
    <citation type="journal article" date="2024" name="Nat. Commun.">
        <title>Phylogenomics reveals the evolutionary origins of lichenization in chlorophyte algae.</title>
        <authorList>
            <person name="Puginier C."/>
            <person name="Libourel C."/>
            <person name="Otte J."/>
            <person name="Skaloud P."/>
            <person name="Haon M."/>
            <person name="Grisel S."/>
            <person name="Petersen M."/>
            <person name="Berrin J.G."/>
            <person name="Delaux P.M."/>
            <person name="Dal Grande F."/>
            <person name="Keller J."/>
        </authorList>
    </citation>
    <scope>NUCLEOTIDE SEQUENCE [LARGE SCALE GENOMIC DNA]</scope>
    <source>
        <strain evidence="2 3">SAG 216-7</strain>
    </source>
</reference>
<gene>
    <name evidence="2" type="ORF">WJX75_007407</name>
</gene>
<sequence length="169" mass="17973">MERKRVGESQDPIASKRQKMELREDAGWGPTHLGESAMAGETLGITKEEQAGIGAAGTVEASQTMPHSCIMGILARTGCWTHSTSYPCLHNSNKWKRGMCRLSMATRACMEMVLACQIQVILGSTWAAGHTAAGVMAGAVVAAACRPSGGARRCWILLCWSVAAKALQP</sequence>
<comment type="caution">
    <text evidence="2">The sequence shown here is derived from an EMBL/GenBank/DDBJ whole genome shotgun (WGS) entry which is preliminary data.</text>
</comment>
<dbReference type="Proteomes" id="UP001491310">
    <property type="component" value="Unassembled WGS sequence"/>
</dbReference>
<protein>
    <submittedName>
        <fullName evidence="2">Uncharacterized protein</fullName>
    </submittedName>
</protein>
<name>A0ABR2YRY5_9CHLO</name>
<accession>A0ABR2YRY5</accession>
<organism evidence="2 3">
    <name type="scientific">Coccomyxa subellipsoidea</name>
    <dbReference type="NCBI Taxonomy" id="248742"/>
    <lineage>
        <taxon>Eukaryota</taxon>
        <taxon>Viridiplantae</taxon>
        <taxon>Chlorophyta</taxon>
        <taxon>core chlorophytes</taxon>
        <taxon>Trebouxiophyceae</taxon>
        <taxon>Trebouxiophyceae incertae sedis</taxon>
        <taxon>Coccomyxaceae</taxon>
        <taxon>Coccomyxa</taxon>
    </lineage>
</organism>
<keyword evidence="3" id="KW-1185">Reference proteome</keyword>
<feature type="region of interest" description="Disordered" evidence="1">
    <location>
        <begin position="1"/>
        <end position="33"/>
    </location>
</feature>
<evidence type="ECO:0000313" key="2">
    <source>
        <dbReference type="EMBL" id="KAK9909784.1"/>
    </source>
</evidence>